<dbReference type="AlphaFoldDB" id="A0A8T2A9R0"/>
<accession>A0A8T2A9R0</accession>
<dbReference type="CDD" id="cd11713">
    <property type="entry name" value="GINS_A_psf3"/>
    <property type="match status" value="1"/>
</dbReference>
<dbReference type="PANTHER" id="PTHR22768">
    <property type="entry name" value="DNA REPLICATION COMPLEX GINS PROTEIN PSF3"/>
    <property type="match status" value="1"/>
</dbReference>
<dbReference type="GO" id="GO:1902975">
    <property type="term" value="P:mitotic DNA replication initiation"/>
    <property type="evidence" value="ECO:0007669"/>
    <property type="project" value="TreeGrafter"/>
</dbReference>
<dbReference type="InterPro" id="IPR010492">
    <property type="entry name" value="GINS_Psf3"/>
</dbReference>
<gene>
    <name evidence="2" type="ORF">ISN45_Aa04g025250</name>
</gene>
<evidence type="ECO:0000259" key="1">
    <source>
        <dbReference type="Pfam" id="PF05916"/>
    </source>
</evidence>
<evidence type="ECO:0000313" key="2">
    <source>
        <dbReference type="EMBL" id="KAG7569848.1"/>
    </source>
</evidence>
<evidence type="ECO:0000313" key="3">
    <source>
        <dbReference type="Proteomes" id="UP000694240"/>
    </source>
</evidence>
<dbReference type="Proteomes" id="UP000694240">
    <property type="component" value="Chromosome 9"/>
</dbReference>
<reference evidence="2 3" key="1">
    <citation type="submission" date="2020-12" db="EMBL/GenBank/DDBJ databases">
        <title>Concerted genomic and epigenomic changes stabilize Arabidopsis allopolyploids.</title>
        <authorList>
            <person name="Chen Z."/>
        </authorList>
    </citation>
    <scope>NUCLEOTIDE SEQUENCE [LARGE SCALE GENOMIC DNA]</scope>
    <source>
        <strain evidence="2">Allo738</strain>
        <tissue evidence="2">Leaf</tissue>
    </source>
</reference>
<comment type="caution">
    <text evidence="2">The sequence shown here is derived from an EMBL/GenBank/DDBJ whole genome shotgun (WGS) entry which is preliminary data.</text>
</comment>
<dbReference type="EMBL" id="JAEFBK010000009">
    <property type="protein sequence ID" value="KAG7569848.1"/>
    <property type="molecule type" value="Genomic_DNA"/>
</dbReference>
<feature type="domain" description="GINS subunit" evidence="1">
    <location>
        <begin position="33"/>
        <end position="99"/>
    </location>
</feature>
<proteinExistence type="predicted"/>
<dbReference type="GO" id="GO:0000811">
    <property type="term" value="C:GINS complex"/>
    <property type="evidence" value="ECO:0007669"/>
    <property type="project" value="TreeGrafter"/>
</dbReference>
<dbReference type="PANTHER" id="PTHR22768:SF0">
    <property type="entry name" value="DNA REPLICATION COMPLEX GINS PROTEIN PSF3"/>
    <property type="match status" value="1"/>
</dbReference>
<name>A0A8T2A9R0_9BRAS</name>
<dbReference type="Pfam" id="PF05916">
    <property type="entry name" value="Sld5"/>
    <property type="match status" value="1"/>
</dbReference>
<protein>
    <submittedName>
        <fullName evidence="2">GINS helical bundle-like domain superfamily</fullName>
    </submittedName>
</protein>
<organism evidence="2 3">
    <name type="scientific">Arabidopsis thaliana x Arabidopsis arenosa</name>
    <dbReference type="NCBI Taxonomy" id="1240361"/>
    <lineage>
        <taxon>Eukaryota</taxon>
        <taxon>Viridiplantae</taxon>
        <taxon>Streptophyta</taxon>
        <taxon>Embryophyta</taxon>
        <taxon>Tracheophyta</taxon>
        <taxon>Spermatophyta</taxon>
        <taxon>Magnoliopsida</taxon>
        <taxon>eudicotyledons</taxon>
        <taxon>Gunneridae</taxon>
        <taxon>Pentapetalae</taxon>
        <taxon>rosids</taxon>
        <taxon>malvids</taxon>
        <taxon>Brassicales</taxon>
        <taxon>Brassicaceae</taxon>
        <taxon>Camelineae</taxon>
        <taxon>Arabidopsis</taxon>
    </lineage>
</organism>
<sequence length="135" mass="15908">MNRYNTRFSLFVQEGIRKEVEEEGRWRKLRTRLEIQADAACVDLSSCCPYFYEFGCKLVSLVKDKTIGILLSTAFKIRYKETLTKVYTAAHITACKYLSSLTIVMMFRIIYANHHLNHYHYRVIVSYDCRNDVTT</sequence>
<dbReference type="InterPro" id="IPR021151">
    <property type="entry name" value="GINS_A"/>
</dbReference>
<keyword evidence="3" id="KW-1185">Reference proteome</keyword>